<comment type="similarity">
    <text evidence="1 4">Belongs to the bacterial solute-binding protein 9 family.</text>
</comment>
<evidence type="ECO:0000256" key="1">
    <source>
        <dbReference type="ARBA" id="ARBA00011028"/>
    </source>
</evidence>
<dbReference type="OrthoDB" id="5296019at2"/>
<dbReference type="EMBL" id="QGLL01000008">
    <property type="protein sequence ID" value="PXY82211.1"/>
    <property type="molecule type" value="Genomic_DNA"/>
</dbReference>
<evidence type="ECO:0000256" key="2">
    <source>
        <dbReference type="ARBA" id="ARBA00022448"/>
    </source>
</evidence>
<evidence type="ECO:0000256" key="3">
    <source>
        <dbReference type="ARBA" id="ARBA00022729"/>
    </source>
</evidence>
<dbReference type="InterPro" id="IPR050492">
    <property type="entry name" value="Bact_metal-bind_prot9"/>
</dbReference>
<keyword evidence="2 4" id="KW-0813">Transport</keyword>
<comment type="caution">
    <text evidence="5">The sequence shown here is derived from an EMBL/GenBank/DDBJ whole genome shotgun (WGS) entry which is preliminary data.</text>
</comment>
<evidence type="ECO:0000313" key="6">
    <source>
        <dbReference type="Proteomes" id="UP000247744"/>
    </source>
</evidence>
<dbReference type="PRINTS" id="PR00690">
    <property type="entry name" value="ADHESNFAMILY"/>
</dbReference>
<dbReference type="Gene3D" id="3.40.50.1980">
    <property type="entry name" value="Nitrogenase molybdenum iron protein domain"/>
    <property type="match status" value="1"/>
</dbReference>
<evidence type="ECO:0000256" key="4">
    <source>
        <dbReference type="RuleBase" id="RU003512"/>
    </source>
</evidence>
<sequence length="335" mass="36700">MVHLLIINLSNAREAVNWPLAVARKESPSMHASSSRHRRIRTMATALMAGLTLLTCLTGCGTSTASPSAAGSGPLQVVTSINQWQSLAVDLGGDQARVDTILSNISTDAHDYEPTTADIARISRADLVIVNGAGIDDWAAKAAETGQARMVDISKASGRKAGDNPHLWFSSQGRRAAAKAVHEAYGQLRPDRTADFDRAYQDWQGRQARLDDLIAKARKQTQGWHYAATESAAYYLCHDLGMEDLTPEGYLRAAANESEPSPEDLVAFRHLLSSRRLDMLVLNVQEVNRTSKELAIQARKAHVPVFEVSEQRPEKYRNLEDWISALIHQVPGAKA</sequence>
<gene>
    <name evidence="5" type="ORF">DKK75_05340</name>
</gene>
<dbReference type="AlphaFoldDB" id="A0A318ME55"/>
<dbReference type="GO" id="GO:0030001">
    <property type="term" value="P:metal ion transport"/>
    <property type="evidence" value="ECO:0007669"/>
    <property type="project" value="InterPro"/>
</dbReference>
<accession>A0A318ME55</accession>
<dbReference type="GO" id="GO:0007155">
    <property type="term" value="P:cell adhesion"/>
    <property type="evidence" value="ECO:0007669"/>
    <property type="project" value="InterPro"/>
</dbReference>
<dbReference type="SUPFAM" id="SSF53807">
    <property type="entry name" value="Helical backbone' metal receptor"/>
    <property type="match status" value="1"/>
</dbReference>
<reference evidence="5 6" key="1">
    <citation type="submission" date="2018-05" db="EMBL/GenBank/DDBJ databases">
        <title>Reference genomes for bee gut microbiota database.</title>
        <authorList>
            <person name="Ellegaard K.M."/>
        </authorList>
    </citation>
    <scope>NUCLEOTIDE SEQUENCE [LARGE SCALE GENOMIC DNA]</scope>
    <source>
        <strain evidence="5 6">ESL0200</strain>
    </source>
</reference>
<dbReference type="PANTHER" id="PTHR42953">
    <property type="entry name" value="HIGH-AFFINITY ZINC UPTAKE SYSTEM PROTEIN ZNUA-RELATED"/>
    <property type="match status" value="1"/>
</dbReference>
<keyword evidence="3" id="KW-0732">Signal</keyword>
<name>A0A318ME55_9BIFI</name>
<dbReference type="InterPro" id="IPR006127">
    <property type="entry name" value="ZnuA-like"/>
</dbReference>
<proteinExistence type="inferred from homology"/>
<evidence type="ECO:0000313" key="5">
    <source>
        <dbReference type="EMBL" id="PXY82211.1"/>
    </source>
</evidence>
<dbReference type="InterPro" id="IPR006128">
    <property type="entry name" value="Lipoprotein_PsaA-like"/>
</dbReference>
<dbReference type="GO" id="GO:0046872">
    <property type="term" value="F:metal ion binding"/>
    <property type="evidence" value="ECO:0007669"/>
    <property type="project" value="InterPro"/>
</dbReference>
<dbReference type="Proteomes" id="UP000247744">
    <property type="component" value="Unassembled WGS sequence"/>
</dbReference>
<dbReference type="PANTHER" id="PTHR42953:SF3">
    <property type="entry name" value="HIGH-AFFINITY ZINC UPTAKE SYSTEM PROTEIN ZNUA"/>
    <property type="match status" value="1"/>
</dbReference>
<protein>
    <submittedName>
        <fullName evidence="5">ABC transporter substrate-binding protein</fullName>
    </submittedName>
</protein>
<organism evidence="5 6">
    <name type="scientific">Bifidobacterium asteroides</name>
    <dbReference type="NCBI Taxonomy" id="1684"/>
    <lineage>
        <taxon>Bacteria</taxon>
        <taxon>Bacillati</taxon>
        <taxon>Actinomycetota</taxon>
        <taxon>Actinomycetes</taxon>
        <taxon>Bifidobacteriales</taxon>
        <taxon>Bifidobacteriaceae</taxon>
        <taxon>Bifidobacterium</taxon>
    </lineage>
</organism>
<dbReference type="Pfam" id="PF01297">
    <property type="entry name" value="ZnuA"/>
    <property type="match status" value="1"/>
</dbReference>